<keyword evidence="2" id="KW-1185">Reference proteome</keyword>
<name>A0ACC1YKS6_MELAZ</name>
<gene>
    <name evidence="1" type="ORF">OWV82_007081</name>
</gene>
<organism evidence="1 2">
    <name type="scientific">Melia azedarach</name>
    <name type="common">Chinaberry tree</name>
    <dbReference type="NCBI Taxonomy" id="155640"/>
    <lineage>
        <taxon>Eukaryota</taxon>
        <taxon>Viridiplantae</taxon>
        <taxon>Streptophyta</taxon>
        <taxon>Embryophyta</taxon>
        <taxon>Tracheophyta</taxon>
        <taxon>Spermatophyta</taxon>
        <taxon>Magnoliopsida</taxon>
        <taxon>eudicotyledons</taxon>
        <taxon>Gunneridae</taxon>
        <taxon>Pentapetalae</taxon>
        <taxon>rosids</taxon>
        <taxon>malvids</taxon>
        <taxon>Sapindales</taxon>
        <taxon>Meliaceae</taxon>
        <taxon>Melia</taxon>
    </lineage>
</organism>
<accession>A0ACC1YKS6</accession>
<comment type="caution">
    <text evidence="1">The sequence shown here is derived from an EMBL/GenBank/DDBJ whole genome shotgun (WGS) entry which is preliminary data.</text>
</comment>
<dbReference type="EMBL" id="CM051396">
    <property type="protein sequence ID" value="KAJ4723748.1"/>
    <property type="molecule type" value="Genomic_DNA"/>
</dbReference>
<evidence type="ECO:0000313" key="1">
    <source>
        <dbReference type="EMBL" id="KAJ4723748.1"/>
    </source>
</evidence>
<protein>
    <submittedName>
        <fullName evidence="1">Disease resistance protein (TIR-NBS-LRR class) family</fullName>
    </submittedName>
</protein>
<sequence>MNLTEFPPISGNVINLWLFSIAIEQISSSISNLTSLEFLTVSDCPRLKGISADICKLKSLSLLDVRFCPNLERFPESLPDSLKGDEEADLHGCRGSLLPSLSGLSGLWRLALEGCDIREIPQDIGCLSSLTELHLYGIEFDSLPTSIKQLSRLQILALRNCNMLESLPELPRSLVYLEVTNCQRLESLPELPECLESLDASQLETLYSDVYHRARYRFEDCPKLKENASNILTDSQLRIQHMVTAYLYEQMSGGLEFYLPVSAVDIPEWFSNRCSGSSITIQMPPQLVTHASSVLLFVSSLD</sequence>
<proteinExistence type="predicted"/>
<reference evidence="1 2" key="1">
    <citation type="journal article" date="2023" name="Science">
        <title>Complex scaffold remodeling in plant triterpene biosynthesis.</title>
        <authorList>
            <person name="De La Pena R."/>
            <person name="Hodgson H."/>
            <person name="Liu J.C."/>
            <person name="Stephenson M.J."/>
            <person name="Martin A.C."/>
            <person name="Owen C."/>
            <person name="Harkess A."/>
            <person name="Leebens-Mack J."/>
            <person name="Jimenez L.E."/>
            <person name="Osbourn A."/>
            <person name="Sattely E.S."/>
        </authorList>
    </citation>
    <scope>NUCLEOTIDE SEQUENCE [LARGE SCALE GENOMIC DNA]</scope>
    <source>
        <strain evidence="2">cv. JPN11</strain>
        <tissue evidence="1">Leaf</tissue>
    </source>
</reference>
<evidence type="ECO:0000313" key="2">
    <source>
        <dbReference type="Proteomes" id="UP001164539"/>
    </source>
</evidence>
<dbReference type="Proteomes" id="UP001164539">
    <property type="component" value="Chromosome 3"/>
</dbReference>